<evidence type="ECO:0000256" key="1">
    <source>
        <dbReference type="SAM" id="MobiDB-lite"/>
    </source>
</evidence>
<keyword evidence="4" id="KW-1185">Reference proteome</keyword>
<dbReference type="InterPro" id="IPR005509">
    <property type="entry name" value="AfsA_hotdog_dom"/>
</dbReference>
<feature type="region of interest" description="Disordered" evidence="1">
    <location>
        <begin position="1"/>
        <end position="28"/>
    </location>
</feature>
<organism evidence="3 4">
    <name type="scientific">Pseudonocardia aurantiaca</name>
    <dbReference type="NCBI Taxonomy" id="75290"/>
    <lineage>
        <taxon>Bacteria</taxon>
        <taxon>Bacillati</taxon>
        <taxon>Actinomycetota</taxon>
        <taxon>Actinomycetes</taxon>
        <taxon>Pseudonocardiales</taxon>
        <taxon>Pseudonocardiaceae</taxon>
        <taxon>Pseudonocardia</taxon>
    </lineage>
</organism>
<evidence type="ECO:0000259" key="2">
    <source>
        <dbReference type="Pfam" id="PF03756"/>
    </source>
</evidence>
<accession>A0ABW4FNC1</accession>
<dbReference type="Proteomes" id="UP001597145">
    <property type="component" value="Unassembled WGS sequence"/>
</dbReference>
<proteinExistence type="predicted"/>
<comment type="caution">
    <text evidence="3">The sequence shown here is derived from an EMBL/GenBank/DDBJ whole genome shotgun (WGS) entry which is preliminary data.</text>
</comment>
<name>A0ABW4FNC1_9PSEU</name>
<protein>
    <submittedName>
        <fullName evidence="3">AfsA-related hotdog domain-containing protein</fullName>
    </submittedName>
</protein>
<dbReference type="RefSeq" id="WP_343974301.1">
    <property type="nucleotide sequence ID" value="NZ_BAAAJG010000007.1"/>
</dbReference>
<gene>
    <name evidence="3" type="ORF">ACFSCY_20730</name>
</gene>
<evidence type="ECO:0000313" key="3">
    <source>
        <dbReference type="EMBL" id="MFD1531863.1"/>
    </source>
</evidence>
<dbReference type="EMBL" id="JBHUCP010000016">
    <property type="protein sequence ID" value="MFD1531863.1"/>
    <property type="molecule type" value="Genomic_DNA"/>
</dbReference>
<evidence type="ECO:0000313" key="4">
    <source>
        <dbReference type="Proteomes" id="UP001597145"/>
    </source>
</evidence>
<reference evidence="4" key="1">
    <citation type="journal article" date="2019" name="Int. J. Syst. Evol. Microbiol.">
        <title>The Global Catalogue of Microorganisms (GCM) 10K type strain sequencing project: providing services to taxonomists for standard genome sequencing and annotation.</title>
        <authorList>
            <consortium name="The Broad Institute Genomics Platform"/>
            <consortium name="The Broad Institute Genome Sequencing Center for Infectious Disease"/>
            <person name="Wu L."/>
            <person name="Ma J."/>
        </authorList>
    </citation>
    <scope>NUCLEOTIDE SEQUENCE [LARGE SCALE GENOMIC DNA]</scope>
    <source>
        <strain evidence="4">JCM 12165</strain>
    </source>
</reference>
<sequence length="337" mass="35848">MRVHWTTADPLTGPAPRGPGGAGGEQPLTYDRTVARQMVHRAAVAEVFVTDAVRVAEKQVRVAVQLPPSHGYFGDHMSGQVDPLLLLEAARQAGIYGGHLVGIPLTSTMLISGSTLVLTRPDMLRAAHHPIRLVVTDTFEARKPGGKKSRSGHVMQRFELDGMTVGTHRLDVLVMTHEQHAAVRSIVREEPAPTTDQMPGLAHPLAVAPVLVGRTNPANVVLADAASGPDGHRALVAPRFGNRALFDHVYDHLPGAVLTEAARQLALLAAGVPDAEVLAITARFPRFAELDRPTVATTPVIGPVATEIPVSFTQDGTEVTSVTVTVRQQPHTSGGTR</sequence>
<feature type="domain" description="A-factor biosynthesis hotdog" evidence="2">
    <location>
        <begin position="211"/>
        <end position="320"/>
    </location>
</feature>
<dbReference type="Pfam" id="PF03756">
    <property type="entry name" value="AfsA"/>
    <property type="match status" value="2"/>
</dbReference>
<feature type="domain" description="A-factor biosynthesis hotdog" evidence="2">
    <location>
        <begin position="38"/>
        <end position="168"/>
    </location>
</feature>